<evidence type="ECO:0000256" key="10">
    <source>
        <dbReference type="SAM" id="MobiDB-lite"/>
    </source>
</evidence>
<dbReference type="InterPro" id="IPR029016">
    <property type="entry name" value="GAF-like_dom_sf"/>
</dbReference>
<dbReference type="GO" id="GO:0042803">
    <property type="term" value="F:protein homodimerization activity"/>
    <property type="evidence" value="ECO:0007669"/>
    <property type="project" value="InterPro"/>
</dbReference>
<dbReference type="PROSITE" id="PS50112">
    <property type="entry name" value="PAS"/>
    <property type="match status" value="2"/>
</dbReference>
<dbReference type="InterPro" id="IPR000014">
    <property type="entry name" value="PAS"/>
</dbReference>
<dbReference type="Pfam" id="PF00989">
    <property type="entry name" value="PAS"/>
    <property type="match status" value="2"/>
</dbReference>
<dbReference type="GO" id="GO:0000155">
    <property type="term" value="F:phosphorelay sensor kinase activity"/>
    <property type="evidence" value="ECO:0007669"/>
    <property type="project" value="InterPro"/>
</dbReference>
<evidence type="ECO:0000256" key="4">
    <source>
        <dbReference type="ARBA" id="ARBA00022991"/>
    </source>
</evidence>
<dbReference type="InterPro" id="IPR036890">
    <property type="entry name" value="HATPase_C_sf"/>
</dbReference>
<dbReference type="InterPro" id="IPR016132">
    <property type="entry name" value="Phyto_chromo_attachment"/>
</dbReference>
<dbReference type="PROSITE" id="PS50109">
    <property type="entry name" value="HIS_KIN"/>
    <property type="match status" value="1"/>
</dbReference>
<dbReference type="SUPFAM" id="SSF55785">
    <property type="entry name" value="PYP-like sensor domain (PAS domain)"/>
    <property type="match status" value="3"/>
</dbReference>
<dbReference type="InterPro" id="IPR005467">
    <property type="entry name" value="His_kinase_dom"/>
</dbReference>
<dbReference type="PROSITE" id="PS00245">
    <property type="entry name" value="PHYTOCHROME_1"/>
    <property type="match status" value="1"/>
</dbReference>
<reference evidence="14" key="1">
    <citation type="journal article" date="2021" name="New Phytol.">
        <title>Divergence in red light responses associated with thermal reversion of PHYTOCHROME B between high- and low-latitude species.</title>
        <authorList>
            <person name="Ikeda H."/>
            <person name="Suzuki T."/>
            <person name="Oka Y."/>
            <person name="Gustafsson A.L.S."/>
            <person name="Brochmann C."/>
            <person name="Mochizuki N."/>
            <person name="Nagatani A."/>
        </authorList>
    </citation>
    <scope>NUCLEOTIDE SEQUENCE</scope>
    <source>
        <strain evidence="14">3489</strain>
    </source>
</reference>
<dbReference type="PRINTS" id="PR01033">
    <property type="entry name" value="PHYTOCHROME"/>
</dbReference>
<dbReference type="Gene3D" id="3.30.450.40">
    <property type="match status" value="1"/>
</dbReference>
<dbReference type="Gene3D" id="3.30.450.20">
    <property type="entry name" value="PAS domain"/>
    <property type="match status" value="3"/>
</dbReference>
<keyword evidence="3 8" id="KW-0716">Sensory transduction</keyword>
<dbReference type="SMART" id="SM00388">
    <property type="entry name" value="HisKA"/>
    <property type="match status" value="1"/>
</dbReference>
<dbReference type="InterPro" id="IPR013515">
    <property type="entry name" value="Phytochrome_cen-reg"/>
</dbReference>
<dbReference type="PIRSF" id="PIRSF000084">
    <property type="entry name" value="Phytochrome"/>
    <property type="match status" value="1"/>
</dbReference>
<dbReference type="InterPro" id="IPR035965">
    <property type="entry name" value="PAS-like_dom_sf"/>
</dbReference>
<evidence type="ECO:0000256" key="1">
    <source>
        <dbReference type="ARBA" id="ARBA00008235"/>
    </source>
</evidence>
<dbReference type="FunFam" id="3.30.450.270:FF:000001">
    <property type="entry name" value="Phytochrome"/>
    <property type="match status" value="1"/>
</dbReference>
<evidence type="ECO:0000256" key="9">
    <source>
        <dbReference type="PIRSR" id="PIRSR000084-50"/>
    </source>
</evidence>
<dbReference type="GO" id="GO:0006355">
    <property type="term" value="P:regulation of DNA-templated transcription"/>
    <property type="evidence" value="ECO:0007669"/>
    <property type="project" value="InterPro"/>
</dbReference>
<dbReference type="Pfam" id="PF08446">
    <property type="entry name" value="PAS_2"/>
    <property type="match status" value="1"/>
</dbReference>
<keyword evidence="7 8" id="KW-0675">Receptor</keyword>
<keyword evidence="4 8" id="KW-0157">Chromophore</keyword>
<evidence type="ECO:0000256" key="2">
    <source>
        <dbReference type="ARBA" id="ARBA00022543"/>
    </source>
</evidence>
<dbReference type="CDD" id="cd16932">
    <property type="entry name" value="HATPase_Phy-like"/>
    <property type="match status" value="1"/>
</dbReference>
<protein>
    <recommendedName>
        <fullName evidence="8">Phytochrome</fullName>
    </recommendedName>
</protein>
<comment type="similarity">
    <text evidence="1 8">Belongs to the phytochrome family.</text>
</comment>
<dbReference type="SMART" id="SM00091">
    <property type="entry name" value="PAS"/>
    <property type="match status" value="2"/>
</dbReference>
<dbReference type="InterPro" id="IPR003018">
    <property type="entry name" value="GAF"/>
</dbReference>
<accession>A0A809RDR6</accession>
<dbReference type="NCBIfam" id="TIGR00229">
    <property type="entry name" value="sensory_box"/>
    <property type="match status" value="1"/>
</dbReference>
<dbReference type="SMART" id="SM00387">
    <property type="entry name" value="HATPase_c"/>
    <property type="match status" value="1"/>
</dbReference>
<feature type="domain" description="PAS" evidence="13">
    <location>
        <begin position="653"/>
        <end position="724"/>
    </location>
</feature>
<keyword evidence="6 8" id="KW-0804">Transcription</keyword>
<dbReference type="PANTHER" id="PTHR47876:SF3">
    <property type="entry name" value="PHYTOCHROME 1"/>
    <property type="match status" value="1"/>
</dbReference>
<evidence type="ECO:0000313" key="14">
    <source>
        <dbReference type="EMBL" id="BBE28419.1"/>
    </source>
</evidence>
<dbReference type="Pfam" id="PF00360">
    <property type="entry name" value="PHY"/>
    <property type="match status" value="1"/>
</dbReference>
<dbReference type="GO" id="GO:0009585">
    <property type="term" value="P:red, far-red light phototransduction"/>
    <property type="evidence" value="ECO:0007669"/>
    <property type="project" value="InterPro"/>
</dbReference>
<keyword evidence="5 8" id="KW-0805">Transcription regulation</keyword>
<feature type="compositionally biased region" description="Polar residues" evidence="10">
    <location>
        <begin position="33"/>
        <end position="55"/>
    </location>
</feature>
<proteinExistence type="inferred from homology"/>
<name>A0A809RDR6_CARBL</name>
<feature type="domain" description="PAS" evidence="13">
    <location>
        <begin position="787"/>
        <end position="839"/>
    </location>
</feature>
<dbReference type="FunFam" id="3.30.565.10:FF:000044">
    <property type="entry name" value="Phytochrome"/>
    <property type="match status" value="1"/>
</dbReference>
<evidence type="ECO:0000256" key="5">
    <source>
        <dbReference type="ARBA" id="ARBA00023015"/>
    </source>
</evidence>
<dbReference type="Gene3D" id="3.30.450.270">
    <property type="match status" value="1"/>
</dbReference>
<dbReference type="InterPro" id="IPR044767">
    <property type="entry name" value="Phy_HATPase-like"/>
</dbReference>
<comment type="PTM">
    <text evidence="9">Contains one covalently linked phytochromobilin chromophore.</text>
</comment>
<dbReference type="FunFam" id="3.30.450.40:FF:000006">
    <property type="entry name" value="Phytochrome"/>
    <property type="match status" value="1"/>
</dbReference>
<dbReference type="SMART" id="SM00065">
    <property type="entry name" value="GAF"/>
    <property type="match status" value="1"/>
</dbReference>
<dbReference type="InterPro" id="IPR001294">
    <property type="entry name" value="Phytochrome"/>
</dbReference>
<dbReference type="InterPro" id="IPR013516">
    <property type="entry name" value="Phyto_chromo_BS"/>
</dbReference>
<dbReference type="CDD" id="cd00130">
    <property type="entry name" value="PAS"/>
    <property type="match status" value="2"/>
</dbReference>
<dbReference type="Pfam" id="PF01590">
    <property type="entry name" value="GAF"/>
    <property type="match status" value="1"/>
</dbReference>
<dbReference type="SUPFAM" id="SSF55781">
    <property type="entry name" value="GAF domain-like"/>
    <property type="match status" value="2"/>
</dbReference>
<feature type="domain" description="Histidine kinase" evidence="12">
    <location>
        <begin position="935"/>
        <end position="1154"/>
    </location>
</feature>
<evidence type="ECO:0000259" key="13">
    <source>
        <dbReference type="PROSITE" id="PS50112"/>
    </source>
</evidence>
<dbReference type="PANTHER" id="PTHR47876">
    <property type="entry name" value="OS08G0260000 PROTEIN"/>
    <property type="match status" value="1"/>
</dbReference>
<dbReference type="Gene3D" id="3.30.565.10">
    <property type="entry name" value="Histidine kinase-like ATPase, C-terminal domain"/>
    <property type="match status" value="1"/>
</dbReference>
<feature type="compositionally biased region" description="Gly residues" evidence="10">
    <location>
        <begin position="1"/>
        <end position="11"/>
    </location>
</feature>
<evidence type="ECO:0000256" key="7">
    <source>
        <dbReference type="ARBA" id="ARBA00023170"/>
    </source>
</evidence>
<evidence type="ECO:0000256" key="3">
    <source>
        <dbReference type="ARBA" id="ARBA00022606"/>
    </source>
</evidence>
<dbReference type="InterPro" id="IPR013654">
    <property type="entry name" value="PAS_2"/>
</dbReference>
<evidence type="ECO:0000259" key="12">
    <source>
        <dbReference type="PROSITE" id="PS50109"/>
    </source>
</evidence>
<dbReference type="InterPro" id="IPR013767">
    <property type="entry name" value="PAS_fold"/>
</dbReference>
<dbReference type="Pfam" id="PF00512">
    <property type="entry name" value="HisKA"/>
    <property type="match status" value="1"/>
</dbReference>
<dbReference type="InterPro" id="IPR043150">
    <property type="entry name" value="Phytochrome_PHY_sf"/>
</dbReference>
<dbReference type="InterPro" id="IPR012129">
    <property type="entry name" value="Phytochrome_A-E"/>
</dbReference>
<feature type="domain" description="Phytochrome chromophore attachment site" evidence="11">
    <location>
        <begin position="253"/>
        <end position="424"/>
    </location>
</feature>
<dbReference type="SUPFAM" id="SSF55874">
    <property type="entry name" value="ATPase domain of HSP90 chaperone/DNA topoisomerase II/histidine kinase"/>
    <property type="match status" value="1"/>
</dbReference>
<evidence type="ECO:0000256" key="8">
    <source>
        <dbReference type="PIRNR" id="PIRNR000084"/>
    </source>
</evidence>
<feature type="binding site" description="covalent" evidence="9">
    <location>
        <position position="358"/>
    </location>
    <ligand>
        <name>phytochromobilin</name>
        <dbReference type="ChEBI" id="CHEBI:189064"/>
    </ligand>
</feature>
<keyword evidence="2 8" id="KW-0600">Photoreceptor protein</keyword>
<dbReference type="EMBL" id="LC386350">
    <property type="protein sequence ID" value="BBE28419.1"/>
    <property type="molecule type" value="Genomic_DNA"/>
</dbReference>
<evidence type="ECO:0000259" key="11">
    <source>
        <dbReference type="PROSITE" id="PS50046"/>
    </source>
</evidence>
<sequence length="1176" mass="129615">MVSGGGGGGGEEASSSHRVDNILHTTHPRREQAQSSGTKSLRPQQNQPQSHTVSMSKAIQQYTVDARLHAVFEQSGGSGKSFDYSQSLKTTTYGSSVPEQQITAYLSRIQRGGFIQPFGCMIAVDESTFRIIGYSENAREMLGLMPQSVPSLEKPEILAMGTDVRSLFAPSSSILLERAFVARDITLLNPVWIHSKNTGKPFYAILHRIDVGVVIDLEPARTEDPALSIAGAVQSQKLAVRAISRLQSLPGGDIKLLCDTVVESVRDLTGYDRVMVYKFHEDEHGEVVAESKRDDLEPYIGLHYPATDIPQASRFLFKQNRVRMIVDCHATPVLLVQDDRLSQSMCLVGSTLRAPHGCHSQYMANMGSIASLAMAVIINGNEEDGSNAGGGRNSMKLWGLVVCHHTSSRCIPFPLRYACEFLMQAFGLQLNMELQLALQMSEKRVLRMQTLLCDMLLRDSPAGIVTQSPSIMDLVKCDGAAFLYHGKYYPLGVAPSEAQIKDIVDWLLANHADSTGLSTDSLGDAGYPGAAALGDAVCGMAVAYITKRDFLFWFRSHTAKEIKWGGAKHHPEDKDDGQRMHPRSSFQAFLEVVKCRSQPWETAEMDAIHSLQLILRDSFKESEAAMNSKAVDGAVQPCRDMSGEQGIDELGAVAREMVRLIETATVPIFAVDAGGCINGWNAKIAELTGLSVEEAMGKSLVSDLIYKENEETVNKLLSRALRGDEDKNVEVKLKTFSPELQGKAVFIIVNACSSKDYLNNIVGVCFVGQDVTGQKIVMDKFINIQGDYKAIVHSPNPLIPPIFAADENTICLEWNAALEKLTGVSRGEVIGKMLVGEVFGNCCRLKGPDALTRFMIVLHNAIGGQETDKFPFPFFDRNGKFVQALLTANKRVSLDGKVIGAFCFLQIPSPELQQALAVQRRQDTECFTKAKELAYICQVIKSPLSGLRFANSLLEATNLNEDQKQFLETSVSCEKQISRIVGDMDLESIEDGSFELVRAEFFLGSIINAIVSQAMFLLRERGLQLIRDIPEEIKSTAVYGDQTRIQQLLAEFLLSIIRYAPSQEWVEIHLSQVSKQTADGLRAIRTEFRMACPGEGLPPELVRDMFHSSRWTSPEGLGLSVCRKILKLMNGEVQYIRESERSYFLIILELPVPLKLPSSTANASGSGSDMMLMMPY</sequence>
<dbReference type="CDD" id="cd00082">
    <property type="entry name" value="HisKA"/>
    <property type="match status" value="1"/>
</dbReference>
<feature type="region of interest" description="Disordered" evidence="10">
    <location>
        <begin position="1"/>
        <end position="55"/>
    </location>
</feature>
<evidence type="ECO:0000256" key="6">
    <source>
        <dbReference type="ARBA" id="ARBA00023163"/>
    </source>
</evidence>
<dbReference type="InterPro" id="IPR003661">
    <property type="entry name" value="HisK_dim/P_dom"/>
</dbReference>
<dbReference type="FunFam" id="3.30.450.20:FF:000039">
    <property type="entry name" value="Phytochrome"/>
    <property type="match status" value="1"/>
</dbReference>
<dbReference type="GO" id="GO:0009584">
    <property type="term" value="P:detection of visible light"/>
    <property type="evidence" value="ECO:0007669"/>
    <property type="project" value="InterPro"/>
</dbReference>
<dbReference type="GO" id="GO:0009881">
    <property type="term" value="F:photoreceptor activity"/>
    <property type="evidence" value="ECO:0007669"/>
    <property type="project" value="UniProtKB-KW"/>
</dbReference>
<dbReference type="AlphaFoldDB" id="A0A809RDR6"/>
<comment type="function">
    <text evidence="8">Regulatory photoreceptor which exists in two forms that are reversibly interconvertible by light: the Pr form that absorbs maximally in the red region of the spectrum and the Pfr form that absorbs maximally in the far-red region.</text>
</comment>
<gene>
    <name evidence="14" type="primary">PHYB</name>
</gene>
<dbReference type="FunFam" id="3.30.450.20:FF:000034">
    <property type="entry name" value="Phytochrome"/>
    <property type="match status" value="1"/>
</dbReference>
<dbReference type="GO" id="GO:0017006">
    <property type="term" value="P:protein-tetrapyrrole linkage"/>
    <property type="evidence" value="ECO:0007669"/>
    <property type="project" value="InterPro"/>
</dbReference>
<dbReference type="InterPro" id="IPR003594">
    <property type="entry name" value="HATPase_dom"/>
</dbReference>
<dbReference type="PROSITE" id="PS50046">
    <property type="entry name" value="PHYTOCHROME_2"/>
    <property type="match status" value="1"/>
</dbReference>
<organism evidence="14">
    <name type="scientific">Cardamine bellidifolia</name>
    <name type="common">Alpine bitter-cress</name>
    <dbReference type="NCBI Taxonomy" id="109591"/>
    <lineage>
        <taxon>Eukaryota</taxon>
        <taxon>Viridiplantae</taxon>
        <taxon>Streptophyta</taxon>
        <taxon>Embryophyta</taxon>
        <taxon>Tracheophyta</taxon>
        <taxon>Spermatophyta</taxon>
        <taxon>Magnoliopsida</taxon>
        <taxon>eudicotyledons</taxon>
        <taxon>Gunneridae</taxon>
        <taxon>Pentapetalae</taxon>
        <taxon>rosids</taxon>
        <taxon>malvids</taxon>
        <taxon>Brassicales</taxon>
        <taxon>Brassicaceae</taxon>
        <taxon>Cardamineae</taxon>
        <taxon>Cardamine</taxon>
    </lineage>
</organism>
<dbReference type="Pfam" id="PF02518">
    <property type="entry name" value="HATPase_c"/>
    <property type="match status" value="1"/>
</dbReference>